<reference evidence="2 3" key="1">
    <citation type="submission" date="2015-12" db="EMBL/GenBank/DDBJ databases">
        <title>The genome of Folsomia candida.</title>
        <authorList>
            <person name="Faddeeva A."/>
            <person name="Derks M.F."/>
            <person name="Anvar Y."/>
            <person name="Smit S."/>
            <person name="Van Straalen N."/>
            <person name="Roelofs D."/>
        </authorList>
    </citation>
    <scope>NUCLEOTIDE SEQUENCE [LARGE SCALE GENOMIC DNA]</scope>
    <source>
        <strain evidence="2 3">VU population</strain>
        <tissue evidence="2">Whole body</tissue>
    </source>
</reference>
<name>A0A226D0W1_FOLCA</name>
<accession>A0A226D0W1</accession>
<protein>
    <submittedName>
        <fullName evidence="2">Uncharacterized protein</fullName>
    </submittedName>
</protein>
<comment type="caution">
    <text evidence="2">The sequence shown here is derived from an EMBL/GenBank/DDBJ whole genome shotgun (WGS) entry which is preliminary data.</text>
</comment>
<dbReference type="OrthoDB" id="6159439at2759"/>
<feature type="compositionally biased region" description="Basic residues" evidence="1">
    <location>
        <begin position="83"/>
        <end position="92"/>
    </location>
</feature>
<keyword evidence="3" id="KW-1185">Reference proteome</keyword>
<gene>
    <name evidence="2" type="ORF">Fcan01_26723</name>
</gene>
<evidence type="ECO:0000256" key="1">
    <source>
        <dbReference type="SAM" id="MobiDB-lite"/>
    </source>
</evidence>
<dbReference type="AlphaFoldDB" id="A0A226D0W1"/>
<organism evidence="2 3">
    <name type="scientific">Folsomia candida</name>
    <name type="common">Springtail</name>
    <dbReference type="NCBI Taxonomy" id="158441"/>
    <lineage>
        <taxon>Eukaryota</taxon>
        <taxon>Metazoa</taxon>
        <taxon>Ecdysozoa</taxon>
        <taxon>Arthropoda</taxon>
        <taxon>Hexapoda</taxon>
        <taxon>Collembola</taxon>
        <taxon>Entomobryomorpha</taxon>
        <taxon>Isotomoidea</taxon>
        <taxon>Isotomidae</taxon>
        <taxon>Proisotominae</taxon>
        <taxon>Folsomia</taxon>
    </lineage>
</organism>
<proteinExistence type="predicted"/>
<evidence type="ECO:0000313" key="3">
    <source>
        <dbReference type="Proteomes" id="UP000198287"/>
    </source>
</evidence>
<feature type="compositionally biased region" description="Low complexity" evidence="1">
    <location>
        <begin position="147"/>
        <end position="167"/>
    </location>
</feature>
<feature type="compositionally biased region" description="Low complexity" evidence="1">
    <location>
        <begin position="29"/>
        <end position="47"/>
    </location>
</feature>
<dbReference type="Proteomes" id="UP000198287">
    <property type="component" value="Unassembled WGS sequence"/>
</dbReference>
<feature type="region of interest" description="Disordered" evidence="1">
    <location>
        <begin position="82"/>
        <end position="105"/>
    </location>
</feature>
<feature type="compositionally biased region" description="Polar residues" evidence="1">
    <location>
        <begin position="50"/>
        <end position="59"/>
    </location>
</feature>
<dbReference type="EMBL" id="LNIX01000045">
    <property type="protein sequence ID" value="OXA38484.1"/>
    <property type="molecule type" value="Genomic_DNA"/>
</dbReference>
<feature type="region of interest" description="Disordered" evidence="1">
    <location>
        <begin position="19"/>
        <end position="59"/>
    </location>
</feature>
<sequence>MSSSKKSFRIDVLLAPARREVVASPPVSPSSSTPSRSSLSPPISPGSEAAETNSKSNSPVVSIRGLLPFHAHHNSHTLDDYHHAHHHHHAHHLASGGGGQQQHHQINPAVVSAAAAARGLFPYSSGGASGLNHFPTSSAFHLPAHLHPQQQQQSHPHHQQQQSSSSGENGGGGGGGDMKRSSSSSPSSQQQHSHFVGLSVANAHHLQLEWLARNGMLYPRLPDLTGEYLIRISNNLFNTTTRIKLWNKCDHWRRK</sequence>
<evidence type="ECO:0000313" key="2">
    <source>
        <dbReference type="EMBL" id="OXA38484.1"/>
    </source>
</evidence>
<feature type="region of interest" description="Disordered" evidence="1">
    <location>
        <begin position="146"/>
        <end position="194"/>
    </location>
</feature>
<feature type="compositionally biased region" description="Low complexity" evidence="1">
    <location>
        <begin position="181"/>
        <end position="194"/>
    </location>
</feature>